<dbReference type="Proteomes" id="UP000315647">
    <property type="component" value="Chromosome"/>
</dbReference>
<reference evidence="1 2" key="1">
    <citation type="submission" date="2019-03" db="EMBL/GenBank/DDBJ databases">
        <title>Deep-cultivation of Planctomycetes and their phenomic and genomic characterization uncovers novel biology.</title>
        <authorList>
            <person name="Wiegand S."/>
            <person name="Jogler M."/>
            <person name="Boedeker C."/>
            <person name="Pinto D."/>
            <person name="Vollmers J."/>
            <person name="Rivas-Marin E."/>
            <person name="Kohn T."/>
            <person name="Peeters S.H."/>
            <person name="Heuer A."/>
            <person name="Rast P."/>
            <person name="Oberbeckmann S."/>
            <person name="Bunk B."/>
            <person name="Jeske O."/>
            <person name="Meyerdierks A."/>
            <person name="Storesund J.E."/>
            <person name="Kallscheuer N."/>
            <person name="Luecker S."/>
            <person name="Lage O.M."/>
            <person name="Pohl T."/>
            <person name="Merkel B.J."/>
            <person name="Hornburger P."/>
            <person name="Mueller R.-W."/>
            <person name="Bruemmer F."/>
            <person name="Labrenz M."/>
            <person name="Spormann A.M."/>
            <person name="Op den Camp H."/>
            <person name="Overmann J."/>
            <person name="Amann R."/>
            <person name="Jetten M.S.M."/>
            <person name="Mascher T."/>
            <person name="Medema M.H."/>
            <person name="Devos D.P."/>
            <person name="Kaster A.-K."/>
            <person name="Ovreas L."/>
            <person name="Rohde M."/>
            <person name="Galperin M.Y."/>
            <person name="Jogler C."/>
        </authorList>
    </citation>
    <scope>NUCLEOTIDE SEQUENCE [LARGE SCALE GENOMIC DNA]</scope>
    <source>
        <strain evidence="1 2">Enr10</strain>
    </source>
</reference>
<dbReference type="EMBL" id="CP037421">
    <property type="protein sequence ID" value="QDT28582.1"/>
    <property type="molecule type" value="Genomic_DNA"/>
</dbReference>
<sequence length="235" mass="25614">MRCCITAALLLALSTGCGSIKTTAYDRLEDDTLIANPDQHLKGVPVTLKVPTHLKLTIEEKTFWRVEGSQLVPVATSRATRDVIPTVQYTEKIFLVDPVRPGAGESEYGFTFRSSNTDKDVAAKYSGSGQLEGLDYKITDTTITESATLLNKSLNFVNAFSGAKAKGQTNTAKPLGVGNEEITKLNVIQTTRVVAWSQFDINSEYFEEDVMGFLNKHLNDKSCEPGGPVAATCKR</sequence>
<gene>
    <name evidence="1" type="ORF">Enr10x_39260</name>
</gene>
<organism evidence="1 2">
    <name type="scientific">Gimesia panareensis</name>
    <dbReference type="NCBI Taxonomy" id="2527978"/>
    <lineage>
        <taxon>Bacteria</taxon>
        <taxon>Pseudomonadati</taxon>
        <taxon>Planctomycetota</taxon>
        <taxon>Planctomycetia</taxon>
        <taxon>Planctomycetales</taxon>
        <taxon>Planctomycetaceae</taxon>
        <taxon>Gimesia</taxon>
    </lineage>
</organism>
<accession>A0A517QAC7</accession>
<name>A0A517QAC7_9PLAN</name>
<protein>
    <recommendedName>
        <fullName evidence="3">Lipoprotein</fullName>
    </recommendedName>
</protein>
<dbReference type="AlphaFoldDB" id="A0A517QAC7"/>
<evidence type="ECO:0000313" key="1">
    <source>
        <dbReference type="EMBL" id="QDT28582.1"/>
    </source>
</evidence>
<keyword evidence="2" id="KW-1185">Reference proteome</keyword>
<evidence type="ECO:0008006" key="3">
    <source>
        <dbReference type="Google" id="ProtNLM"/>
    </source>
</evidence>
<proteinExistence type="predicted"/>
<dbReference type="PROSITE" id="PS51257">
    <property type="entry name" value="PROKAR_LIPOPROTEIN"/>
    <property type="match status" value="1"/>
</dbReference>
<evidence type="ECO:0000313" key="2">
    <source>
        <dbReference type="Proteomes" id="UP000315647"/>
    </source>
</evidence>
<dbReference type="RefSeq" id="WP_145451026.1">
    <property type="nucleotide sequence ID" value="NZ_CP037421.1"/>
</dbReference>